<evidence type="ECO:0000313" key="6">
    <source>
        <dbReference type="EMBL" id="PAV80251.1"/>
    </source>
</evidence>
<gene>
    <name evidence="6" type="ORF">WR25_08798</name>
</gene>
<evidence type="ECO:0000256" key="5">
    <source>
        <dbReference type="SAM" id="Phobius"/>
    </source>
</evidence>
<comment type="caution">
    <text evidence="6">The sequence shown here is derived from an EMBL/GenBank/DDBJ whole genome shotgun (WGS) entry which is preliminary data.</text>
</comment>
<reference evidence="6 7" key="1">
    <citation type="journal article" date="2017" name="Curr. Biol.">
        <title>Genome architecture and evolution of a unichromosomal asexual nematode.</title>
        <authorList>
            <person name="Fradin H."/>
            <person name="Zegar C."/>
            <person name="Gutwein M."/>
            <person name="Lucas J."/>
            <person name="Kovtun M."/>
            <person name="Corcoran D."/>
            <person name="Baugh L.R."/>
            <person name="Kiontke K."/>
            <person name="Gunsalus K."/>
            <person name="Fitch D.H."/>
            <person name="Piano F."/>
        </authorList>
    </citation>
    <scope>NUCLEOTIDE SEQUENCE [LARGE SCALE GENOMIC DNA]</scope>
    <source>
        <strain evidence="6">PF1309</strain>
    </source>
</reference>
<sequence>MHPRFIEGSRWLFYSICITIVATTFTICGTFTTGWVNAYLADGAKIHSVSLTLWQGSKDPNKTFAKLPSWLQMCIIVIIIAFVIQLLVLVVWYPIAMLLRWRFAIKHRYGIGALLLAGLLLLVVCITFPIKWDSYYPHELSAAMGVPPALMYCRIGYSYILAIVGMALTFLNVAAYIYLARQADEPL</sequence>
<evidence type="ECO:0000256" key="1">
    <source>
        <dbReference type="ARBA" id="ARBA00004141"/>
    </source>
</evidence>
<evidence type="ECO:0000313" key="7">
    <source>
        <dbReference type="Proteomes" id="UP000218231"/>
    </source>
</evidence>
<proteinExistence type="predicted"/>
<name>A0A2A2L1X1_9BILA</name>
<keyword evidence="4 5" id="KW-0472">Membrane</keyword>
<evidence type="ECO:0000256" key="2">
    <source>
        <dbReference type="ARBA" id="ARBA00022692"/>
    </source>
</evidence>
<protein>
    <submittedName>
        <fullName evidence="6">Uncharacterized protein</fullName>
    </submittedName>
</protein>
<feature type="transmembrane region" description="Helical" evidence="5">
    <location>
        <begin position="12"/>
        <end position="36"/>
    </location>
</feature>
<accession>A0A2A2L1X1</accession>
<organism evidence="6 7">
    <name type="scientific">Diploscapter pachys</name>
    <dbReference type="NCBI Taxonomy" id="2018661"/>
    <lineage>
        <taxon>Eukaryota</taxon>
        <taxon>Metazoa</taxon>
        <taxon>Ecdysozoa</taxon>
        <taxon>Nematoda</taxon>
        <taxon>Chromadorea</taxon>
        <taxon>Rhabditida</taxon>
        <taxon>Rhabditina</taxon>
        <taxon>Rhabditomorpha</taxon>
        <taxon>Rhabditoidea</taxon>
        <taxon>Rhabditidae</taxon>
        <taxon>Diploscapter</taxon>
    </lineage>
</organism>
<dbReference type="AlphaFoldDB" id="A0A2A2L1X1"/>
<comment type="subcellular location">
    <subcellularLocation>
        <location evidence="1">Membrane</location>
        <topology evidence="1">Multi-pass membrane protein</topology>
    </subcellularLocation>
</comment>
<dbReference type="GO" id="GO:0016020">
    <property type="term" value="C:membrane"/>
    <property type="evidence" value="ECO:0007669"/>
    <property type="project" value="UniProtKB-SubCell"/>
</dbReference>
<feature type="transmembrane region" description="Helical" evidence="5">
    <location>
        <begin position="157"/>
        <end position="179"/>
    </location>
</feature>
<dbReference type="EMBL" id="LIAE01007296">
    <property type="protein sequence ID" value="PAV80251.1"/>
    <property type="molecule type" value="Genomic_DNA"/>
</dbReference>
<dbReference type="Proteomes" id="UP000218231">
    <property type="component" value="Unassembled WGS sequence"/>
</dbReference>
<keyword evidence="2 5" id="KW-0812">Transmembrane</keyword>
<evidence type="ECO:0000256" key="4">
    <source>
        <dbReference type="ARBA" id="ARBA00023136"/>
    </source>
</evidence>
<evidence type="ECO:0000256" key="3">
    <source>
        <dbReference type="ARBA" id="ARBA00022989"/>
    </source>
</evidence>
<dbReference type="Gene3D" id="1.20.140.150">
    <property type="match status" value="1"/>
</dbReference>
<keyword evidence="3 5" id="KW-1133">Transmembrane helix</keyword>
<dbReference type="Pfam" id="PF10242">
    <property type="entry name" value="L_HMGIC_fpl"/>
    <property type="match status" value="1"/>
</dbReference>
<keyword evidence="7" id="KW-1185">Reference proteome</keyword>
<feature type="transmembrane region" description="Helical" evidence="5">
    <location>
        <begin position="70"/>
        <end position="99"/>
    </location>
</feature>
<feature type="transmembrane region" description="Helical" evidence="5">
    <location>
        <begin position="111"/>
        <end position="130"/>
    </location>
</feature>
<dbReference type="InterPro" id="IPR019372">
    <property type="entry name" value="LHFPL"/>
</dbReference>